<evidence type="ECO:0000256" key="3">
    <source>
        <dbReference type="ARBA" id="ARBA00022989"/>
    </source>
</evidence>
<dbReference type="InterPro" id="IPR036259">
    <property type="entry name" value="MFS_trans_sf"/>
</dbReference>
<evidence type="ECO:0000313" key="7">
    <source>
        <dbReference type="Proteomes" id="UP000054166"/>
    </source>
</evidence>
<dbReference type="GO" id="GO:0022857">
    <property type="term" value="F:transmembrane transporter activity"/>
    <property type="evidence" value="ECO:0007669"/>
    <property type="project" value="TreeGrafter"/>
</dbReference>
<reference evidence="7" key="2">
    <citation type="submission" date="2015-01" db="EMBL/GenBank/DDBJ databases">
        <title>Evolutionary Origins and Diversification of the Mycorrhizal Mutualists.</title>
        <authorList>
            <consortium name="DOE Joint Genome Institute"/>
            <consortium name="Mycorrhizal Genomics Consortium"/>
            <person name="Kohler A."/>
            <person name="Kuo A."/>
            <person name="Nagy L.G."/>
            <person name="Floudas D."/>
            <person name="Copeland A."/>
            <person name="Barry K.W."/>
            <person name="Cichocki N."/>
            <person name="Veneault-Fourrey C."/>
            <person name="LaButti K."/>
            <person name="Lindquist E.A."/>
            <person name="Lipzen A."/>
            <person name="Lundell T."/>
            <person name="Morin E."/>
            <person name="Murat C."/>
            <person name="Riley R."/>
            <person name="Ohm R."/>
            <person name="Sun H."/>
            <person name="Tunlid A."/>
            <person name="Henrissat B."/>
            <person name="Grigoriev I.V."/>
            <person name="Hibbett D.S."/>
            <person name="Martin F."/>
        </authorList>
    </citation>
    <scope>NUCLEOTIDE SEQUENCE [LARGE SCALE GENOMIC DNA]</scope>
    <source>
        <strain evidence="7">F 1598</strain>
    </source>
</reference>
<name>A0A0C3GCP6_PILCF</name>
<evidence type="ECO:0000313" key="6">
    <source>
        <dbReference type="EMBL" id="KIM88421.1"/>
    </source>
</evidence>
<dbReference type="OrthoDB" id="10021397at2759"/>
<feature type="transmembrane region" description="Helical" evidence="5">
    <location>
        <begin position="25"/>
        <end position="43"/>
    </location>
</feature>
<evidence type="ECO:0008006" key="8">
    <source>
        <dbReference type="Google" id="ProtNLM"/>
    </source>
</evidence>
<dbReference type="EMBL" id="KN832977">
    <property type="protein sequence ID" value="KIM88421.1"/>
    <property type="molecule type" value="Genomic_DNA"/>
</dbReference>
<proteinExistence type="predicted"/>
<reference evidence="6 7" key="1">
    <citation type="submission" date="2014-04" db="EMBL/GenBank/DDBJ databases">
        <authorList>
            <consortium name="DOE Joint Genome Institute"/>
            <person name="Kuo A."/>
            <person name="Tarkka M."/>
            <person name="Buscot F."/>
            <person name="Kohler A."/>
            <person name="Nagy L.G."/>
            <person name="Floudas D."/>
            <person name="Copeland A."/>
            <person name="Barry K.W."/>
            <person name="Cichocki N."/>
            <person name="Veneault-Fourrey C."/>
            <person name="LaButti K."/>
            <person name="Lindquist E.A."/>
            <person name="Lipzen A."/>
            <person name="Lundell T."/>
            <person name="Morin E."/>
            <person name="Murat C."/>
            <person name="Sun H."/>
            <person name="Tunlid A."/>
            <person name="Henrissat B."/>
            <person name="Grigoriev I.V."/>
            <person name="Hibbett D.S."/>
            <person name="Martin F."/>
            <person name="Nordberg H.P."/>
            <person name="Cantor M.N."/>
            <person name="Hua S.X."/>
        </authorList>
    </citation>
    <scope>NUCLEOTIDE SEQUENCE [LARGE SCALE GENOMIC DNA]</scope>
    <source>
        <strain evidence="6 7">F 1598</strain>
    </source>
</reference>
<dbReference type="GO" id="GO:0005886">
    <property type="term" value="C:plasma membrane"/>
    <property type="evidence" value="ECO:0007669"/>
    <property type="project" value="TreeGrafter"/>
</dbReference>
<keyword evidence="3 5" id="KW-1133">Transmembrane helix</keyword>
<dbReference type="PANTHER" id="PTHR23501:SF198">
    <property type="entry name" value="AZOLE RESISTANCE PROTEIN 1-RELATED"/>
    <property type="match status" value="1"/>
</dbReference>
<comment type="subcellular location">
    <subcellularLocation>
        <location evidence="1">Membrane</location>
        <topology evidence="1">Multi-pass membrane protein</topology>
    </subcellularLocation>
</comment>
<accession>A0A0C3GCP6</accession>
<feature type="transmembrane region" description="Helical" evidence="5">
    <location>
        <begin position="96"/>
        <end position="117"/>
    </location>
</feature>
<organism evidence="6 7">
    <name type="scientific">Piloderma croceum (strain F 1598)</name>
    <dbReference type="NCBI Taxonomy" id="765440"/>
    <lineage>
        <taxon>Eukaryota</taxon>
        <taxon>Fungi</taxon>
        <taxon>Dikarya</taxon>
        <taxon>Basidiomycota</taxon>
        <taxon>Agaricomycotina</taxon>
        <taxon>Agaricomycetes</taxon>
        <taxon>Agaricomycetidae</taxon>
        <taxon>Atheliales</taxon>
        <taxon>Atheliaceae</taxon>
        <taxon>Piloderma</taxon>
    </lineage>
</organism>
<protein>
    <recommendedName>
        <fullName evidence="8">Major facilitator superfamily (MFS) profile domain-containing protein</fullName>
    </recommendedName>
</protein>
<dbReference type="HOGENOM" id="CLU_1555843_0_0_1"/>
<keyword evidence="4 5" id="KW-0472">Membrane</keyword>
<dbReference type="InParanoid" id="A0A0C3GCP6"/>
<evidence type="ECO:0000256" key="5">
    <source>
        <dbReference type="SAM" id="Phobius"/>
    </source>
</evidence>
<dbReference type="Proteomes" id="UP000054166">
    <property type="component" value="Unassembled WGS sequence"/>
</dbReference>
<feature type="transmembrane region" description="Helical" evidence="5">
    <location>
        <begin position="63"/>
        <end position="84"/>
    </location>
</feature>
<dbReference type="STRING" id="765440.A0A0C3GCP6"/>
<dbReference type="AlphaFoldDB" id="A0A0C3GCP6"/>
<keyword evidence="2 5" id="KW-0812">Transmembrane</keyword>
<keyword evidence="7" id="KW-1185">Reference proteome</keyword>
<dbReference type="SUPFAM" id="SSF103473">
    <property type="entry name" value="MFS general substrate transporter"/>
    <property type="match status" value="1"/>
</dbReference>
<dbReference type="PANTHER" id="PTHR23501">
    <property type="entry name" value="MAJOR FACILITATOR SUPERFAMILY"/>
    <property type="match status" value="1"/>
</dbReference>
<evidence type="ECO:0000256" key="1">
    <source>
        <dbReference type="ARBA" id="ARBA00004141"/>
    </source>
</evidence>
<gene>
    <name evidence="6" type="ORF">PILCRDRAFT_256401</name>
</gene>
<evidence type="ECO:0000256" key="2">
    <source>
        <dbReference type="ARBA" id="ARBA00022692"/>
    </source>
</evidence>
<evidence type="ECO:0000256" key="4">
    <source>
        <dbReference type="ARBA" id="ARBA00023136"/>
    </source>
</evidence>
<sequence>MLVAGAVTCCLHCNGAGTMAWNDKSVIILFVFAGVISVALVNWEKYSSDDAVVTLMIFKSRSIYMLICYSFLICYSLLLFSYYVPIFYPAVKHYSATASGIDLLPFMLDTVLSVISAGQIVGRIGYLCVSLFPLYSRLNVLLSWPFWWQRQFSSPSDRDCYFRSLLLHPRRS</sequence>